<proteinExistence type="predicted"/>
<comment type="caution">
    <text evidence="3">The sequence shown here is derived from an EMBL/GenBank/DDBJ whole genome shotgun (WGS) entry which is preliminary data.</text>
</comment>
<keyword evidence="2" id="KW-0472">Membrane</keyword>
<evidence type="ECO:0000256" key="2">
    <source>
        <dbReference type="SAM" id="Phobius"/>
    </source>
</evidence>
<dbReference type="AlphaFoldDB" id="A0A1F6CS05"/>
<sequence length="205" mass="21133">MKGGDHMATAVKVKTKVPTAVVILFVLGTAALAAAALGINIRGLQTGTRKLAAGQKTTSQATPSPSTGAGAGAPAATPGTGAGVGAGVGVGEFQTLNSIRVTGLEYKPSRSEVVVTIQNDGPNRANNINVSLYRTFRTDKAAELIGTKTLYTSRGIVSGRSEARFSDVTQQFGERFCALVNLTPGTGFVENNYCDNVILGEETID</sequence>
<organism evidence="3 4">
    <name type="scientific">Candidatus Kaiserbacteria bacterium RIFCSPHIGHO2_01_FULL_54_36b</name>
    <dbReference type="NCBI Taxonomy" id="1798483"/>
    <lineage>
        <taxon>Bacteria</taxon>
        <taxon>Candidatus Kaiseribacteriota</taxon>
    </lineage>
</organism>
<keyword evidence="2" id="KW-1133">Transmembrane helix</keyword>
<dbReference type="EMBL" id="MFKW01000015">
    <property type="protein sequence ID" value="OGG51791.1"/>
    <property type="molecule type" value="Genomic_DNA"/>
</dbReference>
<evidence type="ECO:0000313" key="3">
    <source>
        <dbReference type="EMBL" id="OGG51791.1"/>
    </source>
</evidence>
<keyword evidence="2" id="KW-0812">Transmembrane</keyword>
<name>A0A1F6CS05_9BACT</name>
<feature type="transmembrane region" description="Helical" evidence="2">
    <location>
        <begin position="20"/>
        <end position="41"/>
    </location>
</feature>
<evidence type="ECO:0000313" key="4">
    <source>
        <dbReference type="Proteomes" id="UP000176445"/>
    </source>
</evidence>
<feature type="region of interest" description="Disordered" evidence="1">
    <location>
        <begin position="52"/>
        <end position="78"/>
    </location>
</feature>
<evidence type="ECO:0008006" key="5">
    <source>
        <dbReference type="Google" id="ProtNLM"/>
    </source>
</evidence>
<gene>
    <name evidence="3" type="ORF">A2704_04095</name>
</gene>
<evidence type="ECO:0000256" key="1">
    <source>
        <dbReference type="SAM" id="MobiDB-lite"/>
    </source>
</evidence>
<dbReference type="Proteomes" id="UP000176445">
    <property type="component" value="Unassembled WGS sequence"/>
</dbReference>
<feature type="compositionally biased region" description="Low complexity" evidence="1">
    <location>
        <begin position="61"/>
        <end position="78"/>
    </location>
</feature>
<accession>A0A1F6CS05</accession>
<reference evidence="3 4" key="1">
    <citation type="journal article" date="2016" name="Nat. Commun.">
        <title>Thousands of microbial genomes shed light on interconnected biogeochemical processes in an aquifer system.</title>
        <authorList>
            <person name="Anantharaman K."/>
            <person name="Brown C.T."/>
            <person name="Hug L.A."/>
            <person name="Sharon I."/>
            <person name="Castelle C.J."/>
            <person name="Probst A.J."/>
            <person name="Thomas B.C."/>
            <person name="Singh A."/>
            <person name="Wilkins M.J."/>
            <person name="Karaoz U."/>
            <person name="Brodie E.L."/>
            <person name="Williams K.H."/>
            <person name="Hubbard S.S."/>
            <person name="Banfield J.F."/>
        </authorList>
    </citation>
    <scope>NUCLEOTIDE SEQUENCE [LARGE SCALE GENOMIC DNA]</scope>
</reference>
<protein>
    <recommendedName>
        <fullName evidence="5">CARDB domain-containing protein</fullName>
    </recommendedName>
</protein>